<dbReference type="Proteomes" id="UP000740413">
    <property type="component" value="Unassembled WGS sequence"/>
</dbReference>
<feature type="transmembrane region" description="Helical" evidence="1">
    <location>
        <begin position="152"/>
        <end position="168"/>
    </location>
</feature>
<proteinExistence type="predicted"/>
<protein>
    <submittedName>
        <fullName evidence="2">Uncharacterized protein</fullName>
    </submittedName>
</protein>
<keyword evidence="1" id="KW-0812">Transmembrane</keyword>
<evidence type="ECO:0000256" key="1">
    <source>
        <dbReference type="SAM" id="Phobius"/>
    </source>
</evidence>
<dbReference type="RefSeq" id="WP_214612019.1">
    <property type="nucleotide sequence ID" value="NZ_JACATN010000003.1"/>
</dbReference>
<sequence>MGRKTEAKMRTYHRYLGFFLAGIMAMYAISGIILIFRDTDFLKSEVAAEKTLKPNIKAEDVGKALKIKHFKVEKEEGGIIHFEGGSYNSKTGVASYTEKKLPFVIGKMTKIHKATSSQPLFFLNIFFGASLLFFVISAFWMFRPSAPIFKKGLYFALGGLVLTLILLFV</sequence>
<dbReference type="EMBL" id="JACATN010000003">
    <property type="protein sequence ID" value="MBT2161936.1"/>
    <property type="molecule type" value="Genomic_DNA"/>
</dbReference>
<evidence type="ECO:0000313" key="3">
    <source>
        <dbReference type="Proteomes" id="UP000740413"/>
    </source>
</evidence>
<comment type="caution">
    <text evidence="2">The sequence shown here is derived from an EMBL/GenBank/DDBJ whole genome shotgun (WGS) entry which is preliminary data.</text>
</comment>
<reference evidence="3" key="1">
    <citation type="submission" date="2023-07" db="EMBL/GenBank/DDBJ databases">
        <title>Zobellia barbeyronii sp. nov., a new marine flavobacterium, isolated from green and red algae.</title>
        <authorList>
            <person name="Nedashkovskaya O.I."/>
            <person name="Otstavnykh N."/>
            <person name="Zhukova N."/>
            <person name="Guzev K."/>
            <person name="Chausova V."/>
            <person name="Tekutyeva L."/>
            <person name="Mikhailov V."/>
            <person name="Isaeva M."/>
        </authorList>
    </citation>
    <scope>NUCLEOTIDE SEQUENCE [LARGE SCALE GENOMIC DNA]</scope>
    <source>
        <strain evidence="3">KMM 6746</strain>
    </source>
</reference>
<organism evidence="2 3">
    <name type="scientific">Zobellia barbeyronii</name>
    <dbReference type="NCBI Taxonomy" id="2748009"/>
    <lineage>
        <taxon>Bacteria</taxon>
        <taxon>Pseudomonadati</taxon>
        <taxon>Bacteroidota</taxon>
        <taxon>Flavobacteriia</taxon>
        <taxon>Flavobacteriales</taxon>
        <taxon>Flavobacteriaceae</taxon>
        <taxon>Zobellia</taxon>
    </lineage>
</organism>
<name>A0ABS5WG62_9FLAO</name>
<keyword evidence="3" id="KW-1185">Reference proteome</keyword>
<keyword evidence="1" id="KW-1133">Transmembrane helix</keyword>
<feature type="transmembrane region" description="Helical" evidence="1">
    <location>
        <begin position="120"/>
        <end position="140"/>
    </location>
</feature>
<feature type="transmembrane region" description="Helical" evidence="1">
    <location>
        <begin position="12"/>
        <end position="36"/>
    </location>
</feature>
<gene>
    <name evidence="2" type="ORF">HW347_11725</name>
</gene>
<accession>A0ABS5WG62</accession>
<evidence type="ECO:0000313" key="2">
    <source>
        <dbReference type="EMBL" id="MBT2161936.1"/>
    </source>
</evidence>
<keyword evidence="1" id="KW-0472">Membrane</keyword>